<feature type="domain" description="NACHT" evidence="1">
    <location>
        <begin position="45"/>
        <end position="193"/>
    </location>
</feature>
<dbReference type="InterPro" id="IPR007111">
    <property type="entry name" value="NACHT_NTPase"/>
</dbReference>
<comment type="caution">
    <text evidence="2">The sequence shown here is derived from an EMBL/GenBank/DDBJ whole genome shotgun (WGS) entry which is preliminary data.</text>
</comment>
<dbReference type="OrthoDB" id="5960693at2759"/>
<protein>
    <recommendedName>
        <fullName evidence="1">NACHT domain-containing protein</fullName>
    </recommendedName>
</protein>
<evidence type="ECO:0000259" key="1">
    <source>
        <dbReference type="Pfam" id="PF05729"/>
    </source>
</evidence>
<dbReference type="SUPFAM" id="SSF52540">
    <property type="entry name" value="P-loop containing nucleoside triphosphate hydrolases"/>
    <property type="match status" value="1"/>
</dbReference>
<reference evidence="2" key="1">
    <citation type="submission" date="2023-01" db="EMBL/GenBank/DDBJ databases">
        <title>Genome assembly of the deep-sea coral Lophelia pertusa.</title>
        <authorList>
            <person name="Herrera S."/>
            <person name="Cordes E."/>
        </authorList>
    </citation>
    <scope>NUCLEOTIDE SEQUENCE</scope>
    <source>
        <strain evidence="2">USNM1676648</strain>
        <tissue evidence="2">Polyp</tissue>
    </source>
</reference>
<gene>
    <name evidence="2" type="ORF">OS493_038744</name>
</gene>
<proteinExistence type="predicted"/>
<dbReference type="AlphaFoldDB" id="A0A9X0CMQ8"/>
<organism evidence="2 3">
    <name type="scientific">Desmophyllum pertusum</name>
    <dbReference type="NCBI Taxonomy" id="174260"/>
    <lineage>
        <taxon>Eukaryota</taxon>
        <taxon>Metazoa</taxon>
        <taxon>Cnidaria</taxon>
        <taxon>Anthozoa</taxon>
        <taxon>Hexacorallia</taxon>
        <taxon>Scleractinia</taxon>
        <taxon>Caryophylliina</taxon>
        <taxon>Caryophylliidae</taxon>
        <taxon>Desmophyllum</taxon>
    </lineage>
</organism>
<dbReference type="PANTHER" id="PTHR47691:SF3">
    <property type="entry name" value="HTH-TYPE TRANSCRIPTIONAL REGULATOR RV0890C-RELATED"/>
    <property type="match status" value="1"/>
</dbReference>
<dbReference type="Gene3D" id="3.40.50.300">
    <property type="entry name" value="P-loop containing nucleotide triphosphate hydrolases"/>
    <property type="match status" value="1"/>
</dbReference>
<evidence type="ECO:0000313" key="3">
    <source>
        <dbReference type="Proteomes" id="UP001163046"/>
    </source>
</evidence>
<dbReference type="EMBL" id="MU826942">
    <property type="protein sequence ID" value="KAJ7369477.1"/>
    <property type="molecule type" value="Genomic_DNA"/>
</dbReference>
<dbReference type="Pfam" id="PF05729">
    <property type="entry name" value="NACHT"/>
    <property type="match status" value="1"/>
</dbReference>
<dbReference type="PANTHER" id="PTHR47691">
    <property type="entry name" value="REGULATOR-RELATED"/>
    <property type="match status" value="1"/>
</dbReference>
<dbReference type="Proteomes" id="UP001163046">
    <property type="component" value="Unassembled WGS sequence"/>
</dbReference>
<keyword evidence="3" id="KW-1185">Reference proteome</keyword>
<dbReference type="SUPFAM" id="SSF48452">
    <property type="entry name" value="TPR-like"/>
    <property type="match status" value="1"/>
</dbReference>
<accession>A0A9X0CMQ8</accession>
<dbReference type="InterPro" id="IPR011990">
    <property type="entry name" value="TPR-like_helical_dom_sf"/>
</dbReference>
<dbReference type="InterPro" id="IPR027417">
    <property type="entry name" value="P-loop_NTPase"/>
</dbReference>
<name>A0A9X0CMQ8_9CNID</name>
<dbReference type="Gene3D" id="1.25.40.10">
    <property type="entry name" value="Tetratricopeptide repeat domain"/>
    <property type="match status" value="1"/>
</dbReference>
<evidence type="ECO:0000313" key="2">
    <source>
        <dbReference type="EMBL" id="KAJ7369477.1"/>
    </source>
</evidence>
<dbReference type="GO" id="GO:0043531">
    <property type="term" value="F:ADP binding"/>
    <property type="evidence" value="ECO:0007669"/>
    <property type="project" value="InterPro"/>
</dbReference>
<sequence length="492" mass="55764">MEEKLPKVTIHELSSRLSDDVPHVYGRSKETDEVVEAIQSGEEAVVLITGGPGFGKTTVAKRAARELAMTEHGTRTVLFCNVQSTKTLHEVATSMTLICSEQPQLRENPQLWLHNWSKQLKGNVTFVLDNADDVLDRDNGDELFSFVSDIRTLSKQKISFVITCRLKCNSTNLQTKNVRLKCLAGEDAKQVVLSRMKTLQELSKADELVELCGYVPIALCIAGSLLSKAVYTEEELIKCLKQGPLDVRQSNRRPTVDTSVEKSIMTSFEALEDWFYTVILERLLNTVNTKIQPVYRVELLCLLGHETRKEGNQQKYKELMEEAEQIHSKNHTEFETKALSEVYFLNSHARFLSDKKDPKENKRLEQETETALEICREKLGEHPETAATLLLSGIIAKRRKERTEAEQNLTEALELFKKLLGKHLMTAQCLKAIADLYFFLGRGETELDKCLAHYKEATEMFEYLGMGASKEIALTLKNFGSCHMRKATSLRP</sequence>